<dbReference type="RefSeq" id="XP_007722551.1">
    <property type="nucleotide sequence ID" value="XM_007724361.1"/>
</dbReference>
<evidence type="ECO:0000313" key="4">
    <source>
        <dbReference type="Proteomes" id="UP000019484"/>
    </source>
</evidence>
<evidence type="ECO:0000256" key="1">
    <source>
        <dbReference type="ARBA" id="ARBA00023157"/>
    </source>
</evidence>
<dbReference type="OrthoDB" id="5586401at2759"/>
<dbReference type="PANTHER" id="PTHR13639:SF2">
    <property type="entry name" value="CYTOCHROME C OXIDASE ASSEMBLY FACTOR 4 HOMOLOG, MITOCHONDRIAL"/>
    <property type="match status" value="1"/>
</dbReference>
<proteinExistence type="predicted"/>
<feature type="non-terminal residue" evidence="3">
    <location>
        <position position="1"/>
    </location>
</feature>
<dbReference type="Pfam" id="PF06747">
    <property type="entry name" value="CHCH"/>
    <property type="match status" value="1"/>
</dbReference>
<dbReference type="AlphaFoldDB" id="W9YBY4"/>
<reference evidence="3 4" key="1">
    <citation type="submission" date="2013-03" db="EMBL/GenBank/DDBJ databases">
        <title>The Genome Sequence of Capronia coronata CBS 617.96.</title>
        <authorList>
            <consortium name="The Broad Institute Genomics Platform"/>
            <person name="Cuomo C."/>
            <person name="de Hoog S."/>
            <person name="Gorbushina A."/>
            <person name="Walker B."/>
            <person name="Young S.K."/>
            <person name="Zeng Q."/>
            <person name="Gargeya S."/>
            <person name="Fitzgerald M."/>
            <person name="Haas B."/>
            <person name="Abouelleil A."/>
            <person name="Allen A.W."/>
            <person name="Alvarado L."/>
            <person name="Arachchi H.M."/>
            <person name="Berlin A.M."/>
            <person name="Chapman S.B."/>
            <person name="Gainer-Dewar J."/>
            <person name="Goldberg J."/>
            <person name="Griggs A."/>
            <person name="Gujja S."/>
            <person name="Hansen M."/>
            <person name="Howarth C."/>
            <person name="Imamovic A."/>
            <person name="Ireland A."/>
            <person name="Larimer J."/>
            <person name="McCowan C."/>
            <person name="Murphy C."/>
            <person name="Pearson M."/>
            <person name="Poon T.W."/>
            <person name="Priest M."/>
            <person name="Roberts A."/>
            <person name="Saif S."/>
            <person name="Shea T."/>
            <person name="Sisk P."/>
            <person name="Sykes S."/>
            <person name="Wortman J."/>
            <person name="Nusbaum C."/>
            <person name="Birren B."/>
        </authorList>
    </citation>
    <scope>NUCLEOTIDE SEQUENCE [LARGE SCALE GENOMIC DNA]</scope>
    <source>
        <strain evidence="3 4">CBS 617.96</strain>
    </source>
</reference>
<protein>
    <recommendedName>
        <fullName evidence="2">CHCH domain-containing protein</fullName>
    </recommendedName>
</protein>
<dbReference type="InterPro" id="IPR010625">
    <property type="entry name" value="CHCH"/>
</dbReference>
<dbReference type="eggNOG" id="KOG4138">
    <property type="taxonomic scope" value="Eukaryota"/>
</dbReference>
<dbReference type="Proteomes" id="UP000019484">
    <property type="component" value="Unassembled WGS sequence"/>
</dbReference>
<evidence type="ECO:0000313" key="3">
    <source>
        <dbReference type="EMBL" id="EXJ90357.1"/>
    </source>
</evidence>
<dbReference type="InterPro" id="IPR039870">
    <property type="entry name" value="Coa4-like"/>
</dbReference>
<keyword evidence="4" id="KW-1185">Reference proteome</keyword>
<keyword evidence="1" id="KW-1015">Disulfide bond</keyword>
<dbReference type="GO" id="GO:0005758">
    <property type="term" value="C:mitochondrial intermembrane space"/>
    <property type="evidence" value="ECO:0007669"/>
    <property type="project" value="InterPro"/>
</dbReference>
<accession>W9YBY4</accession>
<dbReference type="PROSITE" id="PS51808">
    <property type="entry name" value="CHCH"/>
    <property type="match status" value="1"/>
</dbReference>
<feature type="domain" description="CHCH" evidence="2">
    <location>
        <begin position="27"/>
        <end position="60"/>
    </location>
</feature>
<dbReference type="PANTHER" id="PTHR13639">
    <property type="entry name" value="CYTOCHROME C OXIDASE ASSEMBLY FACTOR 4 HOMOLOG, MITOCHONDRIAL"/>
    <property type="match status" value="1"/>
</dbReference>
<dbReference type="GeneID" id="19158350"/>
<sequence>QRIFSTGCAGSGSLEVSINDEIANLGCTEEQLRMNDCYYDKKDWRACKNEMEAFRQCWKRKGNEERTQTKDAALEK</sequence>
<comment type="caution">
    <text evidence="3">The sequence shown here is derived from an EMBL/GenBank/DDBJ whole genome shotgun (WGS) entry which is preliminary data.</text>
</comment>
<dbReference type="EMBL" id="AMWN01000003">
    <property type="protein sequence ID" value="EXJ90357.1"/>
    <property type="molecule type" value="Genomic_DNA"/>
</dbReference>
<dbReference type="GO" id="GO:0033617">
    <property type="term" value="P:mitochondrial respiratory chain complex IV assembly"/>
    <property type="evidence" value="ECO:0007669"/>
    <property type="project" value="InterPro"/>
</dbReference>
<organism evidence="3 4">
    <name type="scientific">Capronia coronata CBS 617.96</name>
    <dbReference type="NCBI Taxonomy" id="1182541"/>
    <lineage>
        <taxon>Eukaryota</taxon>
        <taxon>Fungi</taxon>
        <taxon>Dikarya</taxon>
        <taxon>Ascomycota</taxon>
        <taxon>Pezizomycotina</taxon>
        <taxon>Eurotiomycetes</taxon>
        <taxon>Chaetothyriomycetidae</taxon>
        <taxon>Chaetothyriales</taxon>
        <taxon>Herpotrichiellaceae</taxon>
        <taxon>Capronia</taxon>
    </lineage>
</organism>
<evidence type="ECO:0000259" key="2">
    <source>
        <dbReference type="Pfam" id="PF06747"/>
    </source>
</evidence>
<dbReference type="HOGENOM" id="CLU_169171_1_0_1"/>
<gene>
    <name evidence="3" type="ORF">A1O1_03456</name>
</gene>
<dbReference type="STRING" id="1182541.W9YBY4"/>
<name>W9YBY4_9EURO</name>